<dbReference type="SUPFAM" id="SSF53448">
    <property type="entry name" value="Nucleotide-diphospho-sugar transferases"/>
    <property type="match status" value="1"/>
</dbReference>
<reference evidence="1 2" key="2">
    <citation type="submission" date="2024-08" db="EMBL/GenBank/DDBJ databases">
        <title>Phylogenomic analyses of a clade within the roseobacter group suggest taxonomic reassignments of species of the genera Aestuariivita, Citreicella, Loktanella, Nautella, Pelagibaca, Ruegeria, Thalassobius, Thiobacimonas and Tropicibacter, and the proposal o.</title>
        <authorList>
            <person name="Jeon C.O."/>
        </authorList>
    </citation>
    <scope>NUCLEOTIDE SEQUENCE [LARGE SCALE GENOMIC DNA]</scope>
    <source>
        <strain evidence="1 2">SS1-5</strain>
    </source>
</reference>
<dbReference type="EC" id="2.4.-.-" evidence="1"/>
<dbReference type="Gene3D" id="3.90.550.10">
    <property type="entry name" value="Spore Coat Polysaccharide Biosynthesis Protein SpsA, Chain A"/>
    <property type="match status" value="1"/>
</dbReference>
<dbReference type="RefSeq" id="WP_342076742.1">
    <property type="nucleotide sequence ID" value="NZ_CP151767.2"/>
</dbReference>
<dbReference type="GO" id="GO:0016757">
    <property type="term" value="F:glycosyltransferase activity"/>
    <property type="evidence" value="ECO:0007669"/>
    <property type="project" value="UniProtKB-KW"/>
</dbReference>
<dbReference type="Proteomes" id="UP001470809">
    <property type="component" value="Chromosome"/>
</dbReference>
<proteinExistence type="predicted"/>
<reference evidence="2" key="1">
    <citation type="submission" date="2024-04" db="EMBL/GenBank/DDBJ databases">
        <title>Phylogenomic analyses of a clade within the roseobacter group suggest taxonomic reassignments of species of the genera Aestuariivita, Citreicella, Loktanella, Nautella, Pelagibaca, Ruegeria, Thalassobius, Thiobacimonas and Tropicibacter, and the proposal o.</title>
        <authorList>
            <person name="Jeon C.O."/>
        </authorList>
    </citation>
    <scope>NUCLEOTIDE SEQUENCE [LARGE SCALE GENOMIC DNA]</scope>
    <source>
        <strain evidence="2">SS1-5</strain>
    </source>
</reference>
<evidence type="ECO:0000313" key="2">
    <source>
        <dbReference type="Proteomes" id="UP001470809"/>
    </source>
</evidence>
<accession>A0AAN0M9A2</accession>
<dbReference type="Pfam" id="PF13641">
    <property type="entry name" value="Glyco_tranf_2_3"/>
    <property type="match status" value="1"/>
</dbReference>
<protein>
    <submittedName>
        <fullName evidence="1">Glycosyltransferase family 2 protein</fullName>
        <ecNumber evidence="1">2.4.-.-</ecNumber>
    </submittedName>
</protein>
<evidence type="ECO:0000313" key="1">
    <source>
        <dbReference type="EMBL" id="WZU67431.1"/>
    </source>
</evidence>
<dbReference type="EMBL" id="CP151767">
    <property type="protein sequence ID" value="WZU67431.1"/>
    <property type="molecule type" value="Genomic_DNA"/>
</dbReference>
<name>A0AAN0M9A2_9RHOB</name>
<keyword evidence="2" id="KW-1185">Reference proteome</keyword>
<dbReference type="AlphaFoldDB" id="A0AAN0M9A2"/>
<keyword evidence="1" id="KW-0808">Transferase</keyword>
<dbReference type="PANTHER" id="PTHR43179">
    <property type="entry name" value="RHAMNOSYLTRANSFERASE WBBL"/>
    <property type="match status" value="1"/>
</dbReference>
<organism evidence="1 2">
    <name type="scientific">Yoonia rhodophyticola</name>
    <dbReference type="NCBI Taxonomy" id="3137370"/>
    <lineage>
        <taxon>Bacteria</taxon>
        <taxon>Pseudomonadati</taxon>
        <taxon>Pseudomonadota</taxon>
        <taxon>Alphaproteobacteria</taxon>
        <taxon>Rhodobacterales</taxon>
        <taxon>Paracoccaceae</taxon>
        <taxon>Yoonia</taxon>
    </lineage>
</organism>
<dbReference type="InterPro" id="IPR029044">
    <property type="entry name" value="Nucleotide-diphossugar_trans"/>
</dbReference>
<gene>
    <name evidence="1" type="ORF">AABB31_21295</name>
</gene>
<keyword evidence="1" id="KW-0328">Glycosyltransferase</keyword>
<sequence length="320" mass="35426">MRVSVIVVNYGTAALTRAAVESVLSRDHGEISVDIHVVDNASPQGDAAQLADLQSDRVTIYPEKENHGFGRGNNLVLDKLAAQVSKPDFVFLLNPDARLRNNALERMATFLQKQPKVAAVGARITKPGIGARVAAFRFPNLVNEFSGAISFGPVDRLLRNKSVTIPADSATQAVDWVAGAAVMIRFDVLQAVGGFDPAFFLYYEEVDLMRRIKDAGHEIWFLAEAEVEHEEGAATKVSSSAPERRRKPSYWYWSWQYYFRKTHGRAYALATAGLMVAGAMCNHIIARIRGRQPSAPLRFFGDFWAMAIRPLLGLKARGYD</sequence>
<dbReference type="CDD" id="cd04186">
    <property type="entry name" value="GT_2_like_c"/>
    <property type="match status" value="1"/>
</dbReference>
<dbReference type="PANTHER" id="PTHR43179:SF7">
    <property type="entry name" value="RHAMNOSYLTRANSFERASE WBBL"/>
    <property type="match status" value="1"/>
</dbReference>
<dbReference type="KEGG" id="yrh:AABB31_21295"/>